<proteinExistence type="predicted"/>
<name>A0ABM7FDZ7_9ACTN</name>
<evidence type="ECO:0000313" key="2">
    <source>
        <dbReference type="Proteomes" id="UP001321542"/>
    </source>
</evidence>
<keyword evidence="2" id="KW-1185">Reference proteome</keyword>
<accession>A0ABM7FDZ7</accession>
<gene>
    <name evidence="1" type="ORF">SGFS_065740</name>
</gene>
<sequence length="89" mass="9894">MSASQPRTLRITRRDKWGHRVEIDGYDVSSALLGMTLEIKAGEMPRATLHVVAEEIPTDTDEVLAYLPDATHELLVRLGWTPPAEEATP</sequence>
<reference evidence="1 2" key="1">
    <citation type="journal article" date="2010" name="ChemBioChem">
        <title>Cloning and characterization of the biosynthetic gene cluster of 16-membered macrolide antibiotic FD-891: involvement of a dual functional cytochrome P450 monooxygenase catalyzing epoxidation and hydroxylation.</title>
        <authorList>
            <person name="Kudo F."/>
            <person name="Motegi A."/>
            <person name="Mizoue K."/>
            <person name="Eguchi T."/>
        </authorList>
    </citation>
    <scope>NUCLEOTIDE SEQUENCE [LARGE SCALE GENOMIC DNA]</scope>
    <source>
        <strain evidence="1 2">A-8890</strain>
    </source>
</reference>
<dbReference type="RefSeq" id="WP_286255491.1">
    <property type="nucleotide sequence ID" value="NZ_AP018448.1"/>
</dbReference>
<dbReference type="Proteomes" id="UP001321542">
    <property type="component" value="Chromosome"/>
</dbReference>
<reference evidence="1 2" key="2">
    <citation type="journal article" date="2023" name="ChemBioChem">
        <title>Acyltransferase Domain Exchange between Two Independent Type I Polyketide Synthases in the Same Producer Strain of Macrolide Antibiotics.</title>
        <authorList>
            <person name="Kudo F."/>
            <person name="Kishikawa K."/>
            <person name="Tsuboi K."/>
            <person name="Kido T."/>
            <person name="Usui T."/>
            <person name="Hashimoto J."/>
            <person name="Shin-Ya K."/>
            <person name="Miyanaga A."/>
            <person name="Eguchi T."/>
        </authorList>
    </citation>
    <scope>NUCLEOTIDE SEQUENCE [LARGE SCALE GENOMIC DNA]</scope>
    <source>
        <strain evidence="1 2">A-8890</strain>
    </source>
</reference>
<organism evidence="1 2">
    <name type="scientific">Streptomyces graminofaciens</name>
    <dbReference type="NCBI Taxonomy" id="68212"/>
    <lineage>
        <taxon>Bacteria</taxon>
        <taxon>Bacillati</taxon>
        <taxon>Actinomycetota</taxon>
        <taxon>Actinomycetes</taxon>
        <taxon>Kitasatosporales</taxon>
        <taxon>Streptomycetaceae</taxon>
        <taxon>Streptomyces</taxon>
    </lineage>
</organism>
<dbReference type="EMBL" id="AP018448">
    <property type="protein sequence ID" value="BBC35280.1"/>
    <property type="molecule type" value="Genomic_DNA"/>
</dbReference>
<evidence type="ECO:0000313" key="1">
    <source>
        <dbReference type="EMBL" id="BBC35280.1"/>
    </source>
</evidence>
<protein>
    <submittedName>
        <fullName evidence="1">Uncharacterized protein</fullName>
    </submittedName>
</protein>